<dbReference type="SUPFAM" id="SSF51735">
    <property type="entry name" value="NAD(P)-binding Rossmann-fold domains"/>
    <property type="match status" value="1"/>
</dbReference>
<dbReference type="RefSeq" id="WP_155470754.1">
    <property type="nucleotide sequence ID" value="NZ_BMKG01000005.1"/>
</dbReference>
<dbReference type="Pfam" id="PF08240">
    <property type="entry name" value="ADH_N"/>
    <property type="match status" value="1"/>
</dbReference>
<evidence type="ECO:0000313" key="4">
    <source>
        <dbReference type="EMBL" id="GGB95018.1"/>
    </source>
</evidence>
<proteinExistence type="predicted"/>
<evidence type="ECO:0000256" key="1">
    <source>
        <dbReference type="ARBA" id="ARBA00022857"/>
    </source>
</evidence>
<sequence length="376" mass="40011">MRALVAMGERSASQVRALEGCSAQLHGSVVHFALVQRPDIDFDPADPAHAQDVLLRVHAFSCNYREKGRLLQAARRPEGGYLVLGSEFAGTVVKVGSGVQDLQPGDRVFGDGAVDATSAHPGLSTQRGSQELQVLPRAKLMRFPATMPFADAAAFSVGAQTAYSMVRRLHPARGAQIAVTAATSNTSLFVIQALVARGHAVHALTTSAAAVPRLRAMGVKDCCVLARSEDADPVLQDYLAAHGMAKFDAVVDPFMDIYLRKLVRHLQRGGSYITCGVYQQFSEEEPDAFMEQGLPLAEVFSLIIRKNISLVGNNLGTTGDLAEALADHGAGRLPVPLDSVTGPGGLAGFVQRTWLVPGRQGKVVFSYAADERGGQP</sequence>
<keyword evidence="2" id="KW-0560">Oxidoreductase</keyword>
<keyword evidence="1" id="KW-0521">NADP</keyword>
<dbReference type="Gene3D" id="3.40.50.720">
    <property type="entry name" value="NAD(P)-binding Rossmann-like Domain"/>
    <property type="match status" value="1"/>
</dbReference>
<dbReference type="CDD" id="cd05188">
    <property type="entry name" value="MDR"/>
    <property type="match status" value="1"/>
</dbReference>
<feature type="domain" description="Enoyl reductase (ER)" evidence="3">
    <location>
        <begin position="33"/>
        <end position="335"/>
    </location>
</feature>
<dbReference type="InterPro" id="IPR013154">
    <property type="entry name" value="ADH-like_N"/>
</dbReference>
<dbReference type="PANTHER" id="PTHR48106">
    <property type="entry name" value="QUINONE OXIDOREDUCTASE PIG3-RELATED"/>
    <property type="match status" value="1"/>
</dbReference>
<dbReference type="InterPro" id="IPR011032">
    <property type="entry name" value="GroES-like_sf"/>
</dbReference>
<evidence type="ECO:0000313" key="6">
    <source>
        <dbReference type="Proteomes" id="UP000430634"/>
    </source>
</evidence>
<keyword evidence="7" id="KW-1185">Reference proteome</keyword>
<dbReference type="EMBL" id="WNKZ01000029">
    <property type="protein sequence ID" value="MTV53439.1"/>
    <property type="molecule type" value="Genomic_DNA"/>
</dbReference>
<dbReference type="Proteomes" id="UP000622638">
    <property type="component" value="Unassembled WGS sequence"/>
</dbReference>
<dbReference type="GO" id="GO:0070402">
    <property type="term" value="F:NADPH binding"/>
    <property type="evidence" value="ECO:0007669"/>
    <property type="project" value="TreeGrafter"/>
</dbReference>
<reference evidence="4" key="1">
    <citation type="journal article" date="2014" name="Int. J. Syst. Evol. Microbiol.">
        <title>Complete genome of a new Firmicutes species belonging to the dominant human colonic microbiota ('Ruminococcus bicirculans') reveals two chromosomes and a selective capacity to utilize plant glucans.</title>
        <authorList>
            <consortium name="NISC Comparative Sequencing Program"/>
            <person name="Wegmann U."/>
            <person name="Louis P."/>
            <person name="Goesmann A."/>
            <person name="Henrissat B."/>
            <person name="Duncan S.H."/>
            <person name="Flint H.J."/>
        </authorList>
    </citation>
    <scope>NUCLEOTIDE SEQUENCE</scope>
    <source>
        <strain evidence="4">CGMCC 1.15931</strain>
    </source>
</reference>
<name>A0A6I3SWP3_9BURK</name>
<organism evidence="5 6">
    <name type="scientific">Pseudoduganella buxea</name>
    <dbReference type="NCBI Taxonomy" id="1949069"/>
    <lineage>
        <taxon>Bacteria</taxon>
        <taxon>Pseudomonadati</taxon>
        <taxon>Pseudomonadota</taxon>
        <taxon>Betaproteobacteria</taxon>
        <taxon>Burkholderiales</taxon>
        <taxon>Oxalobacteraceae</taxon>
        <taxon>Telluria group</taxon>
        <taxon>Pseudoduganella</taxon>
    </lineage>
</organism>
<evidence type="ECO:0000313" key="7">
    <source>
        <dbReference type="Proteomes" id="UP000622638"/>
    </source>
</evidence>
<evidence type="ECO:0000313" key="5">
    <source>
        <dbReference type="EMBL" id="MTV53439.1"/>
    </source>
</evidence>
<dbReference type="SUPFAM" id="SSF50129">
    <property type="entry name" value="GroES-like"/>
    <property type="match status" value="1"/>
</dbReference>
<dbReference type="GO" id="GO:0016651">
    <property type="term" value="F:oxidoreductase activity, acting on NAD(P)H"/>
    <property type="evidence" value="ECO:0007669"/>
    <property type="project" value="TreeGrafter"/>
</dbReference>
<protein>
    <submittedName>
        <fullName evidence="5">Alcohol dehydrogenase catalytic domain-containing protein</fullName>
    </submittedName>
</protein>
<reference evidence="5 6" key="3">
    <citation type="submission" date="2019-11" db="EMBL/GenBank/DDBJ databases">
        <title>Type strains purchased from KCTC, JCM and DSMZ.</title>
        <authorList>
            <person name="Lu H."/>
        </authorList>
    </citation>
    <scope>NUCLEOTIDE SEQUENCE [LARGE SCALE GENOMIC DNA]</scope>
    <source>
        <strain evidence="5 6">KCTC 52429</strain>
    </source>
</reference>
<dbReference type="Proteomes" id="UP000430634">
    <property type="component" value="Unassembled WGS sequence"/>
</dbReference>
<dbReference type="EMBL" id="BMKG01000005">
    <property type="protein sequence ID" value="GGB95018.1"/>
    <property type="molecule type" value="Genomic_DNA"/>
</dbReference>
<dbReference type="AlphaFoldDB" id="A0A6I3SWP3"/>
<dbReference type="InterPro" id="IPR036291">
    <property type="entry name" value="NAD(P)-bd_dom_sf"/>
</dbReference>
<reference evidence="4" key="4">
    <citation type="submission" date="2024-05" db="EMBL/GenBank/DDBJ databases">
        <authorList>
            <person name="Sun Q."/>
            <person name="Zhou Y."/>
        </authorList>
    </citation>
    <scope>NUCLEOTIDE SEQUENCE</scope>
    <source>
        <strain evidence="4">CGMCC 1.15931</strain>
    </source>
</reference>
<dbReference type="InterPro" id="IPR020843">
    <property type="entry name" value="ER"/>
</dbReference>
<reference evidence="7" key="2">
    <citation type="journal article" date="2019" name="Int. J. Syst. Evol. Microbiol.">
        <title>The Global Catalogue of Microorganisms (GCM) 10K type strain sequencing project: providing services to taxonomists for standard genome sequencing and annotation.</title>
        <authorList>
            <consortium name="The Broad Institute Genomics Platform"/>
            <consortium name="The Broad Institute Genome Sequencing Center for Infectious Disease"/>
            <person name="Wu L."/>
            <person name="Ma J."/>
        </authorList>
    </citation>
    <scope>NUCLEOTIDE SEQUENCE [LARGE SCALE GENOMIC DNA]</scope>
    <source>
        <strain evidence="7">CGMCC 1.15931</strain>
    </source>
</reference>
<dbReference type="Gene3D" id="3.90.180.10">
    <property type="entry name" value="Medium-chain alcohol dehydrogenases, catalytic domain"/>
    <property type="match status" value="1"/>
</dbReference>
<dbReference type="OrthoDB" id="9787435at2"/>
<accession>A0A6I3SWP3</accession>
<dbReference type="SMART" id="SM00829">
    <property type="entry name" value="PKS_ER"/>
    <property type="match status" value="1"/>
</dbReference>
<evidence type="ECO:0000259" key="3">
    <source>
        <dbReference type="SMART" id="SM00829"/>
    </source>
</evidence>
<evidence type="ECO:0000256" key="2">
    <source>
        <dbReference type="ARBA" id="ARBA00023002"/>
    </source>
</evidence>
<gene>
    <name evidence="4" type="ORF">GCM10011572_16220</name>
    <name evidence="5" type="ORF">GM672_11950</name>
</gene>
<comment type="caution">
    <text evidence="5">The sequence shown here is derived from an EMBL/GenBank/DDBJ whole genome shotgun (WGS) entry which is preliminary data.</text>
</comment>